<protein>
    <recommendedName>
        <fullName evidence="1">DUF2272 domain-containing protein</fullName>
    </recommendedName>
</protein>
<organism evidence="2 3">
    <name type="scientific">Paenibacillus alvei</name>
    <name type="common">Bacillus alvei</name>
    <dbReference type="NCBI Taxonomy" id="44250"/>
    <lineage>
        <taxon>Bacteria</taxon>
        <taxon>Bacillati</taxon>
        <taxon>Bacillota</taxon>
        <taxon>Bacilli</taxon>
        <taxon>Bacillales</taxon>
        <taxon>Paenibacillaceae</taxon>
        <taxon>Paenibacillus</taxon>
    </lineage>
</organism>
<dbReference type="Proteomes" id="UP000304148">
    <property type="component" value="Chromosome"/>
</dbReference>
<dbReference type="AlphaFoldDB" id="A0A383RBD1"/>
<name>A0A383RBD1_PAEAL</name>
<proteinExistence type="predicted"/>
<dbReference type="Pfam" id="PF10030">
    <property type="entry name" value="DUF2272"/>
    <property type="match status" value="1"/>
</dbReference>
<evidence type="ECO:0000313" key="2">
    <source>
        <dbReference type="EMBL" id="SYX83981.1"/>
    </source>
</evidence>
<evidence type="ECO:0000313" key="3">
    <source>
        <dbReference type="Proteomes" id="UP000304148"/>
    </source>
</evidence>
<reference evidence="3" key="1">
    <citation type="submission" date="2018-08" db="EMBL/GenBank/DDBJ databases">
        <authorList>
            <person name="Chevrot R."/>
        </authorList>
    </citation>
    <scope>NUCLEOTIDE SEQUENCE [LARGE SCALE GENOMIC DNA]</scope>
</reference>
<dbReference type="EMBL" id="LS992241">
    <property type="protein sequence ID" value="SYX83981.1"/>
    <property type="molecule type" value="Genomic_DNA"/>
</dbReference>
<sequence length="207" mass="23313">MSWENVRQQMIHLAKQEYEVTWNKGTIKEYDMQARIREYWQQGVFKDVSIPEYITIPGSAWSAAFISWIVTQAGGGDRFGKVNDESNYRNEFGNPSAHWRYTAPAKINRQMNSASNPFWAFAINEVRPQEGDIVVKSRNGSGATWNDFISKETHGDIVIDVSSTDITVIGGNVSDTVKQNTFPLNDNGFVNSTGGENSHFAIVRINI</sequence>
<feature type="domain" description="DUF2272" evidence="1">
    <location>
        <begin position="58"/>
        <end position="195"/>
    </location>
</feature>
<accession>A0A383RBD1</accession>
<gene>
    <name evidence="2" type="ORF">PBLR_12403</name>
</gene>
<dbReference type="RefSeq" id="WP_138185955.1">
    <property type="nucleotide sequence ID" value="NZ_LS992241.1"/>
</dbReference>
<evidence type="ECO:0000259" key="1">
    <source>
        <dbReference type="Pfam" id="PF10030"/>
    </source>
</evidence>
<dbReference type="InterPro" id="IPR019262">
    <property type="entry name" value="DUF2272"/>
</dbReference>